<name>A0A385TPT6_PAELA</name>
<dbReference type="AlphaFoldDB" id="A0A385TPT6"/>
<dbReference type="Proteomes" id="UP000266552">
    <property type="component" value="Chromosome"/>
</dbReference>
<protein>
    <submittedName>
        <fullName evidence="1">Siderophore biosynthesis protein</fullName>
    </submittedName>
</protein>
<dbReference type="RefSeq" id="WP_119848586.1">
    <property type="nucleotide sequence ID" value="NZ_CP032412.1"/>
</dbReference>
<evidence type="ECO:0000313" key="1">
    <source>
        <dbReference type="EMBL" id="AYB44704.1"/>
    </source>
</evidence>
<proteinExistence type="predicted"/>
<organism evidence="1 2">
    <name type="scientific">Paenibacillus lautus</name>
    <name type="common">Bacillus lautus</name>
    <dbReference type="NCBI Taxonomy" id="1401"/>
    <lineage>
        <taxon>Bacteria</taxon>
        <taxon>Bacillati</taxon>
        <taxon>Bacillota</taxon>
        <taxon>Bacilli</taxon>
        <taxon>Bacillales</taxon>
        <taxon>Paenibacillaceae</taxon>
        <taxon>Paenibacillus</taxon>
    </lineage>
</organism>
<evidence type="ECO:0000313" key="2">
    <source>
        <dbReference type="Proteomes" id="UP000266552"/>
    </source>
</evidence>
<keyword evidence="2" id="KW-1185">Reference proteome</keyword>
<gene>
    <name evidence="1" type="ORF">D5F53_16105</name>
</gene>
<accession>A0A385TPT6</accession>
<sequence length="251" mass="29453">MNISKSHIRPFPAYEDVFEGDVERYRQHFLPILSLNLQCLFPGEDQWLHFVSVKEIYDGSVGEETASEHRPYTKEDMLGFDVVNGKYRFEADWNYFLLEQEPEHETLIEAYADNERDFMARKRFYEQKGHIFPYSSFGRAAESADALIQDYQEKQEKGWGLSFPEIHGLLDDIGFMSEEAQRDLQEEGESLEDWLRFEQTNLLHVPRTPEGETFTYVGRLTGYYFQAYGADALYLFYSKELGKAVVCLEYT</sequence>
<reference evidence="1 2" key="1">
    <citation type="submission" date="2018-09" db="EMBL/GenBank/DDBJ databases">
        <title>Genome Sequence of Paenibacillus lautus Strain E7593-69, Azo Dye-Degrading Bacteria, Isolated from Commercial Tattoo Inks.</title>
        <authorList>
            <person name="Nho S.W."/>
            <person name="Kim S.-J."/>
            <person name="Kweon O."/>
            <person name="Cerniglia C.E."/>
        </authorList>
    </citation>
    <scope>NUCLEOTIDE SEQUENCE [LARGE SCALE GENOMIC DNA]</scope>
    <source>
        <strain evidence="1 2">E7593-69</strain>
    </source>
</reference>
<dbReference type="KEGG" id="plw:D5F53_16105"/>
<dbReference type="EMBL" id="CP032412">
    <property type="protein sequence ID" value="AYB44704.1"/>
    <property type="molecule type" value="Genomic_DNA"/>
</dbReference>